<dbReference type="Pfam" id="PF15963">
    <property type="entry name" value="Myb_DNA-bind_7"/>
    <property type="match status" value="1"/>
</dbReference>
<feature type="compositionally biased region" description="Basic residues" evidence="2">
    <location>
        <begin position="304"/>
        <end position="319"/>
    </location>
</feature>
<dbReference type="CDD" id="cd00167">
    <property type="entry name" value="SANT"/>
    <property type="match status" value="1"/>
</dbReference>
<reference evidence="4 5" key="1">
    <citation type="submission" date="2014-09" db="EMBL/GenBank/DDBJ databases">
        <authorList>
            <person name="Ellenberger Sabrina"/>
        </authorList>
    </citation>
    <scope>NUCLEOTIDE SEQUENCE [LARGE SCALE GENOMIC DNA]</scope>
    <source>
        <strain evidence="4 5">CBS 412.66</strain>
    </source>
</reference>
<feature type="compositionally biased region" description="Basic residues" evidence="2">
    <location>
        <begin position="250"/>
        <end position="264"/>
    </location>
</feature>
<organism evidence="4 5">
    <name type="scientific">Parasitella parasitica</name>
    <dbReference type="NCBI Taxonomy" id="35722"/>
    <lineage>
        <taxon>Eukaryota</taxon>
        <taxon>Fungi</taxon>
        <taxon>Fungi incertae sedis</taxon>
        <taxon>Mucoromycota</taxon>
        <taxon>Mucoromycotina</taxon>
        <taxon>Mucoromycetes</taxon>
        <taxon>Mucorales</taxon>
        <taxon>Mucorineae</taxon>
        <taxon>Mucoraceae</taxon>
        <taxon>Parasitella</taxon>
    </lineage>
</organism>
<dbReference type="InterPro" id="IPR001005">
    <property type="entry name" value="SANT/Myb"/>
</dbReference>
<dbReference type="AlphaFoldDB" id="A0A0B7NHL3"/>
<dbReference type="GO" id="GO:0070898">
    <property type="term" value="P:RNA polymerase III preinitiation complex assembly"/>
    <property type="evidence" value="ECO:0007669"/>
    <property type="project" value="TreeGrafter"/>
</dbReference>
<feature type="compositionally biased region" description="Basic and acidic residues" evidence="2">
    <location>
        <begin position="156"/>
        <end position="180"/>
    </location>
</feature>
<evidence type="ECO:0000259" key="3">
    <source>
        <dbReference type="SMART" id="SM00717"/>
    </source>
</evidence>
<sequence>MKGSDKNKKLFAPKVSKRKDRKDRKAHATKSTADVSLADAPPPAINEANQEAYTTSKAVKKPVAARTADSSLAAVKIQPVPATVNSIEKEFTSIDPKHEPLTEEELAINASASRRNRRRPSHEQPDPVSAPSPMSPINKPDCTFERQTSDVPPFLKIERTTPDAKKRLCDITEESQHPTEDTTAENLVPIRQESVVPKIDLEDNNMDYSDLLASGEDDDVDVDGDVHVERLLPVYIDTGSPSADTDSKKSQKRLASKRSLRRSSRSSTSLIPKATRHTSEEEESDQLDEDDDEKEKEEKQLKPAVKKRKIKPSTRKGKGKEKEKPVAKKNSTASSKSAKKGGATAVSIGISIPTTSASTSAASSDGAKADKNDGGEEEYSDIDSDGNRVVRTRKKKQKSRVKKHKYAYRLVENMKTLDDITNDPTSVDNLQKPMYSFTKDIDGIVSRTFKDMETQKVEAKRKKELRNKMSEEELEALKKKEAEEERIAKEKREAAKAKEEEKRRKEQERKMLVESSNALQVRLVNGEIVLDTDSLVVERREGGANYGDDPMEIVEESSTTKKVNSSTYGKRKQSSRWDDLETALFYDCLSQFGTDFEMIANMIPGRNRSQIRTKFNREEKLCPEKVTEYMITKRKPMDLDKYKEVTGIELETVPDDFHEMQLA</sequence>
<protein>
    <recommendedName>
        <fullName evidence="3">Myb-like domain-containing protein</fullName>
    </recommendedName>
</protein>
<feature type="compositionally biased region" description="Basic residues" evidence="2">
    <location>
        <begin position="390"/>
        <end position="402"/>
    </location>
</feature>
<dbReference type="SMART" id="SM00717">
    <property type="entry name" value="SANT"/>
    <property type="match status" value="1"/>
</dbReference>
<proteinExistence type="predicted"/>
<accession>A0A0B7NHL3</accession>
<feature type="region of interest" description="Disordered" evidence="2">
    <location>
        <begin position="234"/>
        <end position="402"/>
    </location>
</feature>
<dbReference type="InterPro" id="IPR039467">
    <property type="entry name" value="TFIIIB_B''_Myb"/>
</dbReference>
<dbReference type="PANTHER" id="PTHR22929">
    <property type="entry name" value="RNA POLYMERASE III TRANSCRIPTION INITIATION FACTOR B"/>
    <property type="match status" value="1"/>
</dbReference>
<evidence type="ECO:0000256" key="1">
    <source>
        <dbReference type="SAM" id="Coils"/>
    </source>
</evidence>
<name>A0A0B7NHL3_9FUNG</name>
<dbReference type="InterPro" id="IPR009057">
    <property type="entry name" value="Homeodomain-like_sf"/>
</dbReference>
<feature type="compositionally biased region" description="Polar residues" evidence="2">
    <location>
        <begin position="47"/>
        <end position="57"/>
    </location>
</feature>
<feature type="region of interest" description="Disordered" evidence="2">
    <location>
        <begin position="1"/>
        <end position="203"/>
    </location>
</feature>
<feature type="compositionally biased region" description="Acidic residues" evidence="2">
    <location>
        <begin position="280"/>
        <end position="295"/>
    </location>
</feature>
<evidence type="ECO:0000256" key="2">
    <source>
        <dbReference type="SAM" id="MobiDB-lite"/>
    </source>
</evidence>
<feature type="compositionally biased region" description="Acidic residues" evidence="2">
    <location>
        <begin position="375"/>
        <end position="384"/>
    </location>
</feature>
<dbReference type="Proteomes" id="UP000054107">
    <property type="component" value="Unassembled WGS sequence"/>
</dbReference>
<dbReference type="SUPFAM" id="SSF46689">
    <property type="entry name" value="Homeodomain-like"/>
    <property type="match status" value="1"/>
</dbReference>
<keyword evidence="1" id="KW-0175">Coiled coil</keyword>
<dbReference type="GO" id="GO:0001156">
    <property type="term" value="F:TFIIIC-class transcription factor complex binding"/>
    <property type="evidence" value="ECO:0007669"/>
    <property type="project" value="TreeGrafter"/>
</dbReference>
<feature type="compositionally biased region" description="Basic residues" evidence="2">
    <location>
        <begin position="9"/>
        <end position="28"/>
    </location>
</feature>
<dbReference type="STRING" id="35722.A0A0B7NHL3"/>
<feature type="coiled-coil region" evidence="1">
    <location>
        <begin position="452"/>
        <end position="515"/>
    </location>
</feature>
<dbReference type="Gene3D" id="1.20.58.1880">
    <property type="match status" value="1"/>
</dbReference>
<evidence type="ECO:0000313" key="5">
    <source>
        <dbReference type="Proteomes" id="UP000054107"/>
    </source>
</evidence>
<dbReference type="EMBL" id="LN733376">
    <property type="protein sequence ID" value="CEP16917.1"/>
    <property type="molecule type" value="Genomic_DNA"/>
</dbReference>
<dbReference type="PANTHER" id="PTHR22929:SF0">
    <property type="entry name" value="TRANSCRIPTION FACTOR TFIIIB COMPONENT B'' HOMOLOG"/>
    <property type="match status" value="1"/>
</dbReference>
<dbReference type="GO" id="GO:0000126">
    <property type="term" value="C:transcription factor TFIIIB complex"/>
    <property type="evidence" value="ECO:0007669"/>
    <property type="project" value="TreeGrafter"/>
</dbReference>
<evidence type="ECO:0000313" key="4">
    <source>
        <dbReference type="EMBL" id="CEP16917.1"/>
    </source>
</evidence>
<keyword evidence="5" id="KW-1185">Reference proteome</keyword>
<feature type="compositionally biased region" description="Basic and acidic residues" evidence="2">
    <location>
        <begin position="87"/>
        <end position="101"/>
    </location>
</feature>
<feature type="compositionally biased region" description="Low complexity" evidence="2">
    <location>
        <begin position="328"/>
        <end position="364"/>
    </location>
</feature>
<dbReference type="OrthoDB" id="272624at2759"/>
<feature type="domain" description="Myb-like" evidence="3">
    <location>
        <begin position="573"/>
        <end position="621"/>
    </location>
</feature>
<gene>
    <name evidence="4" type="primary">PARPA_11197.1 scaffold 42812</name>
</gene>